<feature type="transmembrane region" description="Helical" evidence="1">
    <location>
        <begin position="198"/>
        <end position="220"/>
    </location>
</feature>
<dbReference type="EMBL" id="BPLR01016108">
    <property type="protein sequence ID" value="GIY81311.1"/>
    <property type="molecule type" value="Genomic_DNA"/>
</dbReference>
<dbReference type="AlphaFoldDB" id="A0AAV4WFL0"/>
<evidence type="ECO:0000313" key="2">
    <source>
        <dbReference type="EMBL" id="GIY81311.1"/>
    </source>
</evidence>
<feature type="transmembrane region" description="Helical" evidence="1">
    <location>
        <begin position="255"/>
        <end position="282"/>
    </location>
</feature>
<proteinExistence type="predicted"/>
<keyword evidence="1" id="KW-1133">Transmembrane helix</keyword>
<keyword evidence="1" id="KW-0472">Membrane</keyword>
<organism evidence="2 3">
    <name type="scientific">Caerostris extrusa</name>
    <name type="common">Bark spider</name>
    <name type="synonym">Caerostris bankana</name>
    <dbReference type="NCBI Taxonomy" id="172846"/>
    <lineage>
        <taxon>Eukaryota</taxon>
        <taxon>Metazoa</taxon>
        <taxon>Ecdysozoa</taxon>
        <taxon>Arthropoda</taxon>
        <taxon>Chelicerata</taxon>
        <taxon>Arachnida</taxon>
        <taxon>Araneae</taxon>
        <taxon>Araneomorphae</taxon>
        <taxon>Entelegynae</taxon>
        <taxon>Araneoidea</taxon>
        <taxon>Araneidae</taxon>
        <taxon>Caerostris</taxon>
    </lineage>
</organism>
<reference evidence="2 3" key="1">
    <citation type="submission" date="2021-06" db="EMBL/GenBank/DDBJ databases">
        <title>Caerostris extrusa draft genome.</title>
        <authorList>
            <person name="Kono N."/>
            <person name="Arakawa K."/>
        </authorList>
    </citation>
    <scope>NUCLEOTIDE SEQUENCE [LARGE SCALE GENOMIC DNA]</scope>
</reference>
<feature type="transmembrane region" description="Helical" evidence="1">
    <location>
        <begin position="168"/>
        <end position="186"/>
    </location>
</feature>
<keyword evidence="1" id="KW-0812">Transmembrane</keyword>
<keyword evidence="3" id="KW-1185">Reference proteome</keyword>
<dbReference type="Proteomes" id="UP001054945">
    <property type="component" value="Unassembled WGS sequence"/>
</dbReference>
<gene>
    <name evidence="2" type="ORF">CEXT_117871</name>
</gene>
<evidence type="ECO:0000256" key="1">
    <source>
        <dbReference type="SAM" id="Phobius"/>
    </source>
</evidence>
<comment type="caution">
    <text evidence="2">The sequence shown here is derived from an EMBL/GenBank/DDBJ whole genome shotgun (WGS) entry which is preliminary data.</text>
</comment>
<name>A0AAV4WFL0_CAEEX</name>
<evidence type="ECO:0000313" key="3">
    <source>
        <dbReference type="Proteomes" id="UP001054945"/>
    </source>
</evidence>
<sequence length="283" mass="32552">MPAITENRFLPDIQSKRGDFRRETLLFRAAKFDFRLGFICGFYGAKETFQTDITFHIILSNDGVLSCLQCHRHLLKLIISIAKCLINDPGRCALTSFRHCHSSVSLNASNNRESIIPQIFNQSEEIFRRETLLFRAAKFDFRRVLCVAFMVRLVPTCLYHLYHLVPTCLPSCIILYQLVYTILYHLVPTCLYHHLYHLVLSIPSCIILYQLVYTIFYHLVPICPYHYLYHLVLSIPSCTNLHIRSIASSIAISSIPLSIAILSLPTSITILSITSCIIYTILY</sequence>
<protein>
    <submittedName>
        <fullName evidence="2">Uncharacterized protein</fullName>
    </submittedName>
</protein>
<accession>A0AAV4WFL0</accession>